<dbReference type="InterPro" id="IPR036388">
    <property type="entry name" value="WH-like_DNA-bd_sf"/>
</dbReference>
<evidence type="ECO:0000256" key="1">
    <source>
        <dbReference type="ARBA" id="ARBA00022603"/>
    </source>
</evidence>
<dbReference type="Proteomes" id="UP000235220">
    <property type="component" value="Chromosome 16"/>
</dbReference>
<feature type="domain" description="O-methyltransferase dimerisation" evidence="5">
    <location>
        <begin position="29"/>
        <end position="128"/>
    </location>
</feature>
<dbReference type="InterPro" id="IPR036390">
    <property type="entry name" value="WH_DNA-bd_sf"/>
</dbReference>
<dbReference type="InterPro" id="IPR001077">
    <property type="entry name" value="COMT_C"/>
</dbReference>
<dbReference type="InterPro" id="IPR016461">
    <property type="entry name" value="COMT-like"/>
</dbReference>
<dbReference type="PANTHER" id="PTHR11746">
    <property type="entry name" value="O-METHYLTRANSFERASE"/>
    <property type="match status" value="1"/>
</dbReference>
<dbReference type="CDD" id="cd02440">
    <property type="entry name" value="AdoMet_MTases"/>
    <property type="match status" value="1"/>
</dbReference>
<dbReference type="FunFam" id="1.10.10.10:FF:000357">
    <property type="entry name" value="Caffeic acid 3-O-methyltransferase"/>
    <property type="match status" value="1"/>
</dbReference>
<protein>
    <submittedName>
        <fullName evidence="7">Caffeic acid 3-O-methyltransferase-like</fullName>
    </submittedName>
</protein>
<sequence length="373" mass="40786">MASPANQISYDNKPFIDDEDGGVEYAGALAGSYIFQMVFNACIELDVLEIINKAGPGAKLSSHAIAAQLPIRNNNPDHAPAVLLDRMLYLLASYNILSCSVESLEDGGGGGVQRRYGLTSAGSCFVRSEERGSMAPFSLLTRHQAIMDMRFHLKDAVLEGGFPFEKAHGMSIYKYNDKDPIFGEAFNFAMSQYSILVVKQILKKYMGFEGLSTFVDVGGGIGGTLNLIISKYPSIKGINFDVSEVLRNAPPLKGIEHVGGDMFKEVPKGDAILLKLILHNWNDEQCLKILKNCYKALPETGKVIIIDPVLPVAPEATNFCKFATQSDNIVFNKLGAGKERTETEFRSLATAAGFKDFRVACCVCAYLVMELHK</sequence>
<dbReference type="GO" id="GO:0032259">
    <property type="term" value="P:methylation"/>
    <property type="evidence" value="ECO:0000318"/>
    <property type="project" value="GO_Central"/>
</dbReference>
<evidence type="ECO:0000259" key="4">
    <source>
        <dbReference type="Pfam" id="PF00891"/>
    </source>
</evidence>
<dbReference type="SUPFAM" id="SSF53335">
    <property type="entry name" value="S-adenosyl-L-methionine-dependent methyltransferases"/>
    <property type="match status" value="1"/>
</dbReference>
<keyword evidence="2" id="KW-0808">Transferase</keyword>
<accession>A0A2I4DZE9</accession>
<evidence type="ECO:0000259" key="5">
    <source>
        <dbReference type="Pfam" id="PF08100"/>
    </source>
</evidence>
<dbReference type="Gramene" id="Jr16_03670_p1">
    <property type="protein sequence ID" value="cds.Jr16_03670_p1"/>
    <property type="gene ID" value="Jr16_03670"/>
</dbReference>
<dbReference type="GO" id="GO:0008171">
    <property type="term" value="F:O-methyltransferase activity"/>
    <property type="evidence" value="ECO:0000318"/>
    <property type="project" value="GO_Central"/>
</dbReference>
<proteinExistence type="predicted"/>
<keyword evidence="6" id="KW-1185">Reference proteome</keyword>
<evidence type="ECO:0000313" key="6">
    <source>
        <dbReference type="Proteomes" id="UP000235220"/>
    </source>
</evidence>
<feature type="domain" description="O-methyltransferase C-terminal" evidence="4">
    <location>
        <begin position="152"/>
        <end position="355"/>
    </location>
</feature>
<dbReference type="SUPFAM" id="SSF46785">
    <property type="entry name" value="Winged helix' DNA-binding domain"/>
    <property type="match status" value="1"/>
</dbReference>
<dbReference type="InterPro" id="IPR012967">
    <property type="entry name" value="COMT_dimerisation"/>
</dbReference>
<dbReference type="PIRSF" id="PIRSF005739">
    <property type="entry name" value="O-mtase"/>
    <property type="match status" value="1"/>
</dbReference>
<dbReference type="KEGG" id="jre:108984894"/>
<keyword evidence="3" id="KW-0949">S-adenosyl-L-methionine</keyword>
<dbReference type="RefSeq" id="XP_018812524.1">
    <property type="nucleotide sequence ID" value="XM_018956979.2"/>
</dbReference>
<dbReference type="OrthoDB" id="1606438at2759"/>
<dbReference type="Pfam" id="PF00891">
    <property type="entry name" value="Methyltransf_2"/>
    <property type="match status" value="1"/>
</dbReference>
<dbReference type="GeneID" id="108984894"/>
<dbReference type="GO" id="GO:0008757">
    <property type="term" value="F:S-adenosylmethionine-dependent methyltransferase activity"/>
    <property type="evidence" value="ECO:0000318"/>
    <property type="project" value="GO_Central"/>
</dbReference>
<dbReference type="PROSITE" id="PS51683">
    <property type="entry name" value="SAM_OMT_II"/>
    <property type="match status" value="1"/>
</dbReference>
<keyword evidence="1" id="KW-0489">Methyltransferase</keyword>
<dbReference type="Pfam" id="PF08100">
    <property type="entry name" value="Dimerisation"/>
    <property type="match status" value="1"/>
</dbReference>
<dbReference type="STRING" id="51240.A0A2I4DZE9"/>
<organism evidence="6 7">
    <name type="scientific">Juglans regia</name>
    <name type="common">English walnut</name>
    <dbReference type="NCBI Taxonomy" id="51240"/>
    <lineage>
        <taxon>Eukaryota</taxon>
        <taxon>Viridiplantae</taxon>
        <taxon>Streptophyta</taxon>
        <taxon>Embryophyta</taxon>
        <taxon>Tracheophyta</taxon>
        <taxon>Spermatophyta</taxon>
        <taxon>Magnoliopsida</taxon>
        <taxon>eudicotyledons</taxon>
        <taxon>Gunneridae</taxon>
        <taxon>Pentapetalae</taxon>
        <taxon>rosids</taxon>
        <taxon>fabids</taxon>
        <taxon>Fagales</taxon>
        <taxon>Juglandaceae</taxon>
        <taxon>Juglans</taxon>
    </lineage>
</organism>
<dbReference type="GO" id="GO:0046983">
    <property type="term" value="F:protein dimerization activity"/>
    <property type="evidence" value="ECO:0007669"/>
    <property type="project" value="InterPro"/>
</dbReference>
<evidence type="ECO:0000313" key="7">
    <source>
        <dbReference type="RefSeq" id="XP_018812524.1"/>
    </source>
</evidence>
<evidence type="ECO:0000256" key="2">
    <source>
        <dbReference type="ARBA" id="ARBA00022679"/>
    </source>
</evidence>
<dbReference type="Gene3D" id="1.10.10.10">
    <property type="entry name" value="Winged helix-like DNA-binding domain superfamily/Winged helix DNA-binding domain"/>
    <property type="match status" value="1"/>
</dbReference>
<gene>
    <name evidence="7" type="primary">LOC108984894</name>
</gene>
<reference evidence="7" key="1">
    <citation type="submission" date="2025-08" db="UniProtKB">
        <authorList>
            <consortium name="RefSeq"/>
        </authorList>
    </citation>
    <scope>IDENTIFICATION</scope>
    <source>
        <tissue evidence="7">Leaves</tissue>
    </source>
</reference>
<dbReference type="SMR" id="A0A2I4DZE9"/>
<dbReference type="Gene3D" id="3.40.50.150">
    <property type="entry name" value="Vaccinia Virus protein VP39"/>
    <property type="match status" value="1"/>
</dbReference>
<name>A0A2I4DZE9_JUGRE</name>
<dbReference type="InterPro" id="IPR029063">
    <property type="entry name" value="SAM-dependent_MTases_sf"/>
</dbReference>
<evidence type="ECO:0000256" key="3">
    <source>
        <dbReference type="ARBA" id="ARBA00022691"/>
    </source>
</evidence>
<dbReference type="AlphaFoldDB" id="A0A2I4DZE9"/>